<dbReference type="GO" id="GO:0005975">
    <property type="term" value="P:carbohydrate metabolic process"/>
    <property type="evidence" value="ECO:0007669"/>
    <property type="project" value="InterPro"/>
</dbReference>
<keyword evidence="4" id="KW-0326">Glycosidase</keyword>
<name>A0A841MXT2_9BACT</name>
<evidence type="ECO:0000259" key="3">
    <source>
        <dbReference type="Pfam" id="PF22124"/>
    </source>
</evidence>
<dbReference type="EMBL" id="JACIJO010000003">
    <property type="protein sequence ID" value="MBB6327418.1"/>
    <property type="molecule type" value="Genomic_DNA"/>
</dbReference>
<dbReference type="GO" id="GO:0004560">
    <property type="term" value="F:alpha-L-fucosidase activity"/>
    <property type="evidence" value="ECO:0007669"/>
    <property type="project" value="UniProtKB-EC"/>
</dbReference>
<dbReference type="AlphaFoldDB" id="A0A841MXT2"/>
<gene>
    <name evidence="4" type="ORF">FHS59_003061</name>
</gene>
<dbReference type="PIRSF" id="PIRSF007663">
    <property type="entry name" value="UCP007663"/>
    <property type="match status" value="1"/>
</dbReference>
<dbReference type="InterPro" id="IPR008928">
    <property type="entry name" value="6-hairpin_glycosidase_sf"/>
</dbReference>
<dbReference type="Pfam" id="PF14498">
    <property type="entry name" value="Glyco_hyd_65N_2"/>
    <property type="match status" value="1"/>
</dbReference>
<reference evidence="4 5" key="1">
    <citation type="submission" date="2020-08" db="EMBL/GenBank/DDBJ databases">
        <title>Genomic Encyclopedia of Type Strains, Phase IV (KMG-IV): sequencing the most valuable type-strain genomes for metagenomic binning, comparative biology and taxonomic classification.</title>
        <authorList>
            <person name="Goeker M."/>
        </authorList>
    </citation>
    <scope>NUCLEOTIDE SEQUENCE [LARGE SCALE GENOMIC DNA]</scope>
    <source>
        <strain evidence="4 5">DSM 102044</strain>
    </source>
</reference>
<organism evidence="4 5">
    <name type="scientific">Algoriphagus iocasae</name>
    <dbReference type="NCBI Taxonomy" id="1836499"/>
    <lineage>
        <taxon>Bacteria</taxon>
        <taxon>Pseudomonadati</taxon>
        <taxon>Bacteroidota</taxon>
        <taxon>Cytophagia</taxon>
        <taxon>Cytophagales</taxon>
        <taxon>Cyclobacteriaceae</taxon>
        <taxon>Algoriphagus</taxon>
    </lineage>
</organism>
<dbReference type="InterPro" id="IPR027414">
    <property type="entry name" value="GH95_N_dom"/>
</dbReference>
<keyword evidence="5" id="KW-1185">Reference proteome</keyword>
<dbReference type="InterPro" id="IPR016518">
    <property type="entry name" value="Alpha-L-fucosidase"/>
</dbReference>
<dbReference type="InterPro" id="IPR049053">
    <property type="entry name" value="AFCA-like_C"/>
</dbReference>
<dbReference type="Pfam" id="PF22124">
    <property type="entry name" value="Glyco_hydro_95_cat"/>
    <property type="match status" value="1"/>
</dbReference>
<dbReference type="EC" id="3.2.1.51" evidence="4"/>
<proteinExistence type="predicted"/>
<evidence type="ECO:0000259" key="2">
    <source>
        <dbReference type="Pfam" id="PF21307"/>
    </source>
</evidence>
<protein>
    <submittedName>
        <fullName evidence="4">Alpha-L-fucosidase 2</fullName>
        <ecNumber evidence="4">3.2.1.51</ecNumber>
    </submittedName>
</protein>
<feature type="domain" description="Glycosyl hydrolase family 95 N-terminal" evidence="1">
    <location>
        <begin position="25"/>
        <end position="273"/>
    </location>
</feature>
<sequence length="779" mass="87948">MKSLITAIVLFFCFSLHTFAQKSILWYTNPAEEWEEALPVGNGRLGAMVFGKTSMERIQLNEDSMWPGSVDDWGIAEGRRKDLEQVRNYLLAGDNSKADSLWVAAFSRKAITRSHQTLGDLWLDFEFDEITDYKRSLNLHEALATSSFLSEGHLVSQEVIASHPDDAIIIRLYTDHPKGFVGKIRLSRPEDEGFATAESKSIDSQTLEMAGMVTQRKGQIDSKPFPILNGVKFRTILIAESPDNEIGTGFDFLELNGAKEILLKLVTSTSYYNKNFESGAERSIELIKGKSWNDLVKSHVEDYQSYFDRMHLSLGNPSINEIPTDVRIKNVQSGQSDLYLEKLLFDYGRYLLISSSRPGSNPANLQGIWNKDINAPWNADYHLNINLQMNYWPADVTNLGKLNQPLFDFLDGVIYRGQEVAQKNFDMRGSFLPHATDLWQVPFMRAATAYWGGWIGAGGWMARHYWDHYLFTNDSRFLADRAFPAIAEVAAFYSDWLVEYPGENTLVSAPSTSPENQFFNEKGESVATTMGAAMDQQIIADVFTSFLEAAKILGSESRLRDKIEDQLEKLRPGVQIAEDGRILEWDKPYEETEKGHRHMSHLYAFHPGNAITTSETPEAFAAVRKTLEFRLANGGAGTGWSRAWLINFSARLLDGEMAHEHIQKLITNSLYPNLFDGHPPFQIDGNFGYTAGVAEMLIQSHEPGILRLLPALPKAWKNGEVKGIKARGNHEIDMKWENGQLSFLSILPGESQTLTIFYNDSETTIMLKKGERFGFEFDN</sequence>
<accession>A0A841MXT2</accession>
<evidence type="ECO:0000313" key="5">
    <source>
        <dbReference type="Proteomes" id="UP000588604"/>
    </source>
</evidence>
<evidence type="ECO:0000259" key="1">
    <source>
        <dbReference type="Pfam" id="PF14498"/>
    </source>
</evidence>
<dbReference type="InterPro" id="IPR054363">
    <property type="entry name" value="GH95_cat"/>
</dbReference>
<keyword evidence="4" id="KW-0378">Hydrolase</keyword>
<dbReference type="SUPFAM" id="SSF48208">
    <property type="entry name" value="Six-hairpin glycosidases"/>
    <property type="match status" value="1"/>
</dbReference>
<dbReference type="PANTHER" id="PTHR31084">
    <property type="entry name" value="ALPHA-L-FUCOSIDASE 2"/>
    <property type="match status" value="1"/>
</dbReference>
<comment type="caution">
    <text evidence="4">The sequence shown here is derived from an EMBL/GenBank/DDBJ whole genome shotgun (WGS) entry which is preliminary data.</text>
</comment>
<dbReference type="Pfam" id="PF21307">
    <property type="entry name" value="Glyco_hydro_95_C"/>
    <property type="match status" value="1"/>
</dbReference>
<feature type="domain" description="Glycosyl hydrolase family 95 catalytic" evidence="3">
    <location>
        <begin position="291"/>
        <end position="697"/>
    </location>
</feature>
<dbReference type="Proteomes" id="UP000588604">
    <property type="component" value="Unassembled WGS sequence"/>
</dbReference>
<dbReference type="RefSeq" id="WP_184496247.1">
    <property type="nucleotide sequence ID" value="NZ_JACIJO010000003.1"/>
</dbReference>
<dbReference type="InterPro" id="IPR012341">
    <property type="entry name" value="6hp_glycosidase-like_sf"/>
</dbReference>
<evidence type="ECO:0000313" key="4">
    <source>
        <dbReference type="EMBL" id="MBB6327418.1"/>
    </source>
</evidence>
<dbReference type="PANTHER" id="PTHR31084:SF0">
    <property type="entry name" value="ALPHA-L-FUCOSIDASE 2"/>
    <property type="match status" value="1"/>
</dbReference>
<feature type="domain" description="Alpha fucosidase A-like C-terminal" evidence="2">
    <location>
        <begin position="699"/>
        <end position="765"/>
    </location>
</feature>
<dbReference type="Gene3D" id="1.50.10.10">
    <property type="match status" value="1"/>
</dbReference>